<evidence type="ECO:0000313" key="3">
    <source>
        <dbReference type="Proteomes" id="UP000284706"/>
    </source>
</evidence>
<accession>A0A409Y1K3</accession>
<protein>
    <submittedName>
        <fullName evidence="2">Uncharacterized protein</fullName>
    </submittedName>
</protein>
<dbReference type="OrthoDB" id="3256306at2759"/>
<reference evidence="2 3" key="1">
    <citation type="journal article" date="2018" name="Evol. Lett.">
        <title>Horizontal gene cluster transfer increased hallucinogenic mushroom diversity.</title>
        <authorList>
            <person name="Reynolds H.T."/>
            <person name="Vijayakumar V."/>
            <person name="Gluck-Thaler E."/>
            <person name="Korotkin H.B."/>
            <person name="Matheny P.B."/>
            <person name="Slot J.C."/>
        </authorList>
    </citation>
    <scope>NUCLEOTIDE SEQUENCE [LARGE SCALE GENOMIC DNA]</scope>
    <source>
        <strain evidence="2 3">SRW20</strain>
    </source>
</reference>
<sequence>MLSISLKLLSICALSALHFLSSLATPVDSRASDDLVATPGGLLPRSNVHLVPRGARVLHRANEVHLVASDGSLLHSAALSPHKSTTNIFSSPTSTAPRALSSGYVAYSYWKNTGKSNIGSFSTSWVVPPNPKTADGQILYIFNALVPNSFDGIFQPVLQFGETPAGGGNYWAVASWYLAGTHTYYTVPAQVEPGQTITGVMTYEGTEGSGSNLDYLWESVFTSLPSTSLYIGTSEVFNYAYEALEIYTASGPSDLPTGSTMMSNIDITTQNGAHPSLNWTSVVDSADGFKIAVLSSLYFLFLGVYRYKENSAFKGFGNIASSVLFLLATIDETLLVWAVYLELASTTPMLMQRLSCIYSALYTVIEFTAQSLMVRVYGLSLATSLTDEAMSLRLLGISALVILQALIALASPITADTTEELVSTPGGLVPKSRVHAVPEGARIHHTGAEVHLLAADGTIIHSAPVTKGDSPVSKTFNSKSVASRDLAEGYVAYSYAFWNDTGKSDIGSFSTSYVVPPIPKSTNDQIIYIFNGLVPNSFDGIFQPVLQFGVSPSGGGMYWAVGSWFIVGYNTYYTTPVKVQPGQTITGVMTFQGTTGSGSSEQYKWNCIFTGIPSSSLSISTTEVYDWIYEVLEIYYVSTPAQLPTGSTVMTNIQIATQDGKHPTMAWGAYGDPGDSIGMTIVSESTTNGTMKITYPTS</sequence>
<name>A0A409Y1K3_9AGAR</name>
<dbReference type="AlphaFoldDB" id="A0A409Y1K3"/>
<dbReference type="InParanoid" id="A0A409Y1K3"/>
<keyword evidence="1" id="KW-0732">Signal</keyword>
<proteinExistence type="predicted"/>
<dbReference type="Proteomes" id="UP000284706">
    <property type="component" value="Unassembled WGS sequence"/>
</dbReference>
<gene>
    <name evidence="2" type="ORF">CVT26_006055</name>
</gene>
<evidence type="ECO:0000313" key="2">
    <source>
        <dbReference type="EMBL" id="PPQ96868.1"/>
    </source>
</evidence>
<organism evidence="2 3">
    <name type="scientific">Gymnopilus dilepis</name>
    <dbReference type="NCBI Taxonomy" id="231916"/>
    <lineage>
        <taxon>Eukaryota</taxon>
        <taxon>Fungi</taxon>
        <taxon>Dikarya</taxon>
        <taxon>Basidiomycota</taxon>
        <taxon>Agaricomycotina</taxon>
        <taxon>Agaricomycetes</taxon>
        <taxon>Agaricomycetidae</taxon>
        <taxon>Agaricales</taxon>
        <taxon>Agaricineae</taxon>
        <taxon>Hymenogastraceae</taxon>
        <taxon>Gymnopilus</taxon>
    </lineage>
</organism>
<dbReference type="EMBL" id="NHYE01001318">
    <property type="protein sequence ID" value="PPQ96868.1"/>
    <property type="molecule type" value="Genomic_DNA"/>
</dbReference>
<evidence type="ECO:0000256" key="1">
    <source>
        <dbReference type="SAM" id="SignalP"/>
    </source>
</evidence>
<keyword evidence="3" id="KW-1185">Reference proteome</keyword>
<comment type="caution">
    <text evidence="2">The sequence shown here is derived from an EMBL/GenBank/DDBJ whole genome shotgun (WGS) entry which is preliminary data.</text>
</comment>
<feature type="signal peptide" evidence="1">
    <location>
        <begin position="1"/>
        <end position="24"/>
    </location>
</feature>
<feature type="chain" id="PRO_5019586501" evidence="1">
    <location>
        <begin position="25"/>
        <end position="698"/>
    </location>
</feature>